<sequence>MTQNFAADVRRMTEKAKANMEFVFKASVQDVSEMMTRRQPSVKDTGGTFQEGYVPVDEGELINSVEVSVNGAITGQGGNDAPPYFVASLGTLQLGGAAEVVFTAPHARPMEYGFRTRDDNGDGDSQYAGGDVDVPGRFFVRNAVQNWGVIVDQNARLFED</sequence>
<reference evidence="2" key="1">
    <citation type="submission" date="2017-09" db="EMBL/GenBank/DDBJ databases">
        <title>Yangia sp. SAOS 153D whole genome sequencing.</title>
        <authorList>
            <person name="Verma A."/>
            <person name="Krishnamurthi S."/>
        </authorList>
    </citation>
    <scope>NUCLEOTIDE SEQUENCE [LARGE SCALE GENOMIC DNA]</scope>
    <source>
        <strain evidence="2">SAOS 153D</strain>
    </source>
</reference>
<dbReference type="Proteomes" id="UP000217448">
    <property type="component" value="Unassembled WGS sequence"/>
</dbReference>
<accession>A0A2A3K0S3</accession>
<dbReference type="AlphaFoldDB" id="A0A2A3K0S3"/>
<evidence type="ECO:0000313" key="3">
    <source>
        <dbReference type="Proteomes" id="UP000217448"/>
    </source>
</evidence>
<protein>
    <submittedName>
        <fullName evidence="2">Uncharacterized protein</fullName>
    </submittedName>
</protein>
<keyword evidence="3" id="KW-1185">Reference proteome</keyword>
<evidence type="ECO:0000313" key="2">
    <source>
        <dbReference type="EMBL" id="PBD21045.1"/>
    </source>
</evidence>
<dbReference type="EMBL" id="NTHN01000011">
    <property type="protein sequence ID" value="PBD21045.1"/>
    <property type="molecule type" value="Genomic_DNA"/>
</dbReference>
<comment type="caution">
    <text evidence="2">The sequence shown here is derived from an EMBL/GenBank/DDBJ whole genome shotgun (WGS) entry which is preliminary data.</text>
</comment>
<dbReference type="OrthoDB" id="7856110at2"/>
<dbReference type="RefSeq" id="WP_095880498.1">
    <property type="nucleotide sequence ID" value="NZ_NTHN02000002.1"/>
</dbReference>
<evidence type="ECO:0000313" key="1">
    <source>
        <dbReference type="EMBL" id="MCT4369114.1"/>
    </source>
</evidence>
<dbReference type="EMBL" id="NTHN02000002">
    <property type="protein sequence ID" value="MCT4369114.1"/>
    <property type="molecule type" value="Genomic_DNA"/>
</dbReference>
<name>A0A2A3K0S3_9RHOB</name>
<reference evidence="1" key="3">
    <citation type="submission" date="2024-05" db="EMBL/GenBank/DDBJ databases">
        <title>Yangia mangrovi SAOS 153D genome.</title>
        <authorList>
            <person name="Verma A."/>
            <person name="Pal Y."/>
            <person name="Sundharam S."/>
            <person name="Bisht B."/>
            <person name="Srinivasan K."/>
        </authorList>
    </citation>
    <scope>NUCLEOTIDE SEQUENCE</scope>
    <source>
        <strain evidence="1">SAOS 153D</strain>
    </source>
</reference>
<reference evidence="3" key="2">
    <citation type="submission" date="2023-07" db="EMBL/GenBank/DDBJ databases">
        <title>Yangia mangrovi SAOS 153D genome.</title>
        <authorList>
            <person name="Verma A."/>
            <person name="Pal Y."/>
            <person name="Sundharam S."/>
            <person name="Bisht B."/>
            <person name="Srinivasan K."/>
        </authorList>
    </citation>
    <scope>NUCLEOTIDE SEQUENCE [LARGE SCALE GENOMIC DNA]</scope>
    <source>
        <strain evidence="3">SAOS 153D</strain>
    </source>
</reference>
<gene>
    <name evidence="1" type="ORF">CLG85_001650</name>
    <name evidence="2" type="ORF">CLG85_00625</name>
</gene>
<proteinExistence type="predicted"/>
<organism evidence="2">
    <name type="scientific">Alloyangia mangrovi</name>
    <dbReference type="NCBI Taxonomy" id="1779329"/>
    <lineage>
        <taxon>Bacteria</taxon>
        <taxon>Pseudomonadati</taxon>
        <taxon>Pseudomonadota</taxon>
        <taxon>Alphaproteobacteria</taxon>
        <taxon>Rhodobacterales</taxon>
        <taxon>Roseobacteraceae</taxon>
        <taxon>Alloyangia</taxon>
    </lineage>
</organism>